<dbReference type="InterPro" id="IPR027417">
    <property type="entry name" value="P-loop_NTPase"/>
</dbReference>
<name>A0AAU7F8R3_9NEIS</name>
<dbReference type="InterPro" id="IPR001270">
    <property type="entry name" value="ClpA/B"/>
</dbReference>
<dbReference type="FunFam" id="3.40.50.300:FF:000025">
    <property type="entry name" value="ATP-dependent Clp protease subunit"/>
    <property type="match status" value="1"/>
</dbReference>
<dbReference type="GO" id="GO:0016887">
    <property type="term" value="F:ATP hydrolysis activity"/>
    <property type="evidence" value="ECO:0007669"/>
    <property type="project" value="InterPro"/>
</dbReference>
<gene>
    <name evidence="10" type="primary">tssH</name>
    <name evidence="10" type="synonym">clpV</name>
    <name evidence="10" type="ORF">ABHF33_01135</name>
</gene>
<dbReference type="CDD" id="cd19499">
    <property type="entry name" value="RecA-like_ClpB_Hsp104-like"/>
    <property type="match status" value="1"/>
</dbReference>
<dbReference type="EMBL" id="CP157355">
    <property type="protein sequence ID" value="XBM00917.1"/>
    <property type="molecule type" value="Genomic_DNA"/>
</dbReference>
<dbReference type="PRINTS" id="PR00300">
    <property type="entry name" value="CLPPROTEASEA"/>
</dbReference>
<dbReference type="SUPFAM" id="SSF52540">
    <property type="entry name" value="P-loop containing nucleoside triphosphate hydrolases"/>
    <property type="match status" value="2"/>
</dbReference>
<dbReference type="SUPFAM" id="SSF81923">
    <property type="entry name" value="Double Clp-N motif"/>
    <property type="match status" value="1"/>
</dbReference>
<dbReference type="NCBIfam" id="TIGR03345">
    <property type="entry name" value="VI_ClpV1"/>
    <property type="match status" value="1"/>
</dbReference>
<keyword evidence="2 7" id="KW-0677">Repeat</keyword>
<keyword evidence="4" id="KW-0067">ATP-binding</keyword>
<feature type="domain" description="Clp R" evidence="9">
    <location>
        <begin position="10"/>
        <end position="151"/>
    </location>
</feature>
<dbReference type="InterPro" id="IPR004176">
    <property type="entry name" value="Clp_R_N"/>
</dbReference>
<evidence type="ECO:0000259" key="9">
    <source>
        <dbReference type="PROSITE" id="PS51903"/>
    </source>
</evidence>
<comment type="function">
    <text evidence="6">Part of a stress-induced multi-chaperone system, it is involved in the recovery of the cell from heat-induced damage, in cooperation with DnaK, DnaJ and GrpE. Acts before DnaK, in the processing of protein aggregates. Protein binding stimulates the ATPase activity; ATP hydrolysis unfolds the denatured protein aggregates, which probably helps expose new hydrophobic binding sites on the surface of ClpB-bound aggregates, contributing to the solubilization and refolding of denatured protein aggregates by DnaK.</text>
</comment>
<organism evidence="10">
    <name type="scientific">Chitinibacter mangrovi</name>
    <dbReference type="NCBI Taxonomy" id="3153927"/>
    <lineage>
        <taxon>Bacteria</taxon>
        <taxon>Pseudomonadati</taxon>
        <taxon>Pseudomonadota</taxon>
        <taxon>Betaproteobacteria</taxon>
        <taxon>Neisseriales</taxon>
        <taxon>Chitinibacteraceae</taxon>
        <taxon>Chitinibacter</taxon>
    </lineage>
</organism>
<dbReference type="InterPro" id="IPR017729">
    <property type="entry name" value="ATPase_T6SS_ClpV1"/>
</dbReference>
<dbReference type="InterPro" id="IPR003593">
    <property type="entry name" value="AAA+_ATPase"/>
</dbReference>
<evidence type="ECO:0000256" key="4">
    <source>
        <dbReference type="ARBA" id="ARBA00022840"/>
    </source>
</evidence>
<evidence type="ECO:0000256" key="2">
    <source>
        <dbReference type="ARBA" id="ARBA00022737"/>
    </source>
</evidence>
<keyword evidence="8" id="KW-0175">Coiled coil</keyword>
<dbReference type="InterPro" id="IPR019489">
    <property type="entry name" value="Clp_ATPase_C"/>
</dbReference>
<dbReference type="Gene3D" id="3.40.50.300">
    <property type="entry name" value="P-loop containing nucleotide triphosphate hydrolases"/>
    <property type="match status" value="3"/>
</dbReference>
<proteinExistence type="inferred from homology"/>
<dbReference type="PROSITE" id="PS00870">
    <property type="entry name" value="CLPAB_1"/>
    <property type="match status" value="1"/>
</dbReference>
<evidence type="ECO:0000256" key="8">
    <source>
        <dbReference type="SAM" id="Coils"/>
    </source>
</evidence>
<evidence type="ECO:0000256" key="1">
    <source>
        <dbReference type="ARBA" id="ARBA00008675"/>
    </source>
</evidence>
<accession>A0AAU7F8R3</accession>
<evidence type="ECO:0000256" key="6">
    <source>
        <dbReference type="ARBA" id="ARBA00025613"/>
    </source>
</evidence>
<keyword evidence="5" id="KW-0143">Chaperone</keyword>
<evidence type="ECO:0000256" key="5">
    <source>
        <dbReference type="ARBA" id="ARBA00023186"/>
    </source>
</evidence>
<dbReference type="GO" id="GO:0005524">
    <property type="term" value="F:ATP binding"/>
    <property type="evidence" value="ECO:0007669"/>
    <property type="project" value="UniProtKB-KW"/>
</dbReference>
<dbReference type="SMART" id="SM00382">
    <property type="entry name" value="AAA"/>
    <property type="match status" value="2"/>
</dbReference>
<reference evidence="10" key="1">
    <citation type="submission" date="2024-05" db="EMBL/GenBank/DDBJ databases">
        <authorList>
            <person name="Yang L."/>
            <person name="Pan L."/>
        </authorList>
    </citation>
    <scope>NUCLEOTIDE SEQUENCE</scope>
    <source>
        <strain evidence="10">FCG-7</strain>
    </source>
</reference>
<evidence type="ECO:0000313" key="10">
    <source>
        <dbReference type="EMBL" id="XBM00917.1"/>
    </source>
</evidence>
<dbReference type="Gene3D" id="1.10.8.60">
    <property type="match status" value="1"/>
</dbReference>
<dbReference type="InterPro" id="IPR018368">
    <property type="entry name" value="ClpA/B_CS1"/>
</dbReference>
<dbReference type="InterPro" id="IPR050130">
    <property type="entry name" value="ClpA_ClpB"/>
</dbReference>
<dbReference type="RefSeq" id="WP_348945244.1">
    <property type="nucleotide sequence ID" value="NZ_CP157355.1"/>
</dbReference>
<dbReference type="Pfam" id="PF10431">
    <property type="entry name" value="ClpB_D2-small"/>
    <property type="match status" value="1"/>
</dbReference>
<dbReference type="SMART" id="SM01086">
    <property type="entry name" value="ClpB_D2-small"/>
    <property type="match status" value="1"/>
</dbReference>
<dbReference type="Pfam" id="PF02861">
    <property type="entry name" value="Clp_N"/>
    <property type="match status" value="1"/>
</dbReference>
<comment type="similarity">
    <text evidence="1">Belongs to the ClpA/ClpB family.</text>
</comment>
<dbReference type="KEGG" id="cmav:ABHF33_01135"/>
<evidence type="ECO:0000256" key="7">
    <source>
        <dbReference type="PROSITE-ProRule" id="PRU01251"/>
    </source>
</evidence>
<evidence type="ECO:0000256" key="3">
    <source>
        <dbReference type="ARBA" id="ARBA00022741"/>
    </source>
</evidence>
<dbReference type="InterPro" id="IPR041546">
    <property type="entry name" value="ClpA/ClpB_AAA_lid"/>
</dbReference>
<dbReference type="PROSITE" id="PS51903">
    <property type="entry name" value="CLP_R"/>
    <property type="match status" value="1"/>
</dbReference>
<dbReference type="AlphaFoldDB" id="A0AAU7F8R3"/>
<dbReference type="PANTHER" id="PTHR11638:SF184">
    <property type="entry name" value="ATPASE WITH CHAPERONE ACTIVITY"/>
    <property type="match status" value="1"/>
</dbReference>
<protein>
    <submittedName>
        <fullName evidence="10">Type VI secretion system ATPase TssH</fullName>
    </submittedName>
</protein>
<dbReference type="GO" id="GO:0005737">
    <property type="term" value="C:cytoplasm"/>
    <property type="evidence" value="ECO:0007669"/>
    <property type="project" value="TreeGrafter"/>
</dbReference>
<dbReference type="GO" id="GO:0034605">
    <property type="term" value="P:cellular response to heat"/>
    <property type="evidence" value="ECO:0007669"/>
    <property type="project" value="TreeGrafter"/>
</dbReference>
<keyword evidence="3" id="KW-0547">Nucleotide-binding</keyword>
<dbReference type="Pfam" id="PF00004">
    <property type="entry name" value="AAA"/>
    <property type="match status" value="1"/>
</dbReference>
<feature type="coiled-coil region" evidence="8">
    <location>
        <begin position="438"/>
        <end position="489"/>
    </location>
</feature>
<dbReference type="InterPro" id="IPR036628">
    <property type="entry name" value="Clp_N_dom_sf"/>
</dbReference>
<dbReference type="Gene3D" id="1.10.1780.10">
    <property type="entry name" value="Clp, N-terminal domain"/>
    <property type="match status" value="1"/>
</dbReference>
<dbReference type="CDD" id="cd00009">
    <property type="entry name" value="AAA"/>
    <property type="match status" value="1"/>
</dbReference>
<sequence length="900" mass="99634">MSKINRAELFGRLNPTLFQSLESATRFARYRNHARVELAHWINLLLQLPNSDIHRIASAKGVDMARMSSDVTDALNRLQIHDAGIDFAPELEHAVERGWIYASLKFKANRIRGAHLLLALLEDPAGQLALERVSKEFRLIRSSSLIENWSNWLLGSPEGGGEGADNAVPFDKEGESDELLLNQAGAIERFTKDLTLQAREGLIDQVSCRENEIRQLIDILIRRRQNNPLLVGEAGVGKTAVVEGLALRIAAGQVPELLQGVRLLELDIAQMQAGASVKGEFENRLKQLISEVQSSTQPIILFIDEAHTLIGAGGSAGTGDAANLLKPALARGKLRTIAATTWSEYKRYIEKDPALTRRFQTIQVQEPTEESAMDMLRAVTLQLQLHHKVVVLDEAVQAAVRLSHRYIPARQLPDKAISLLDTACARVSMSQSQAPGEIETLQADIAKKEQLLRILGQEVEQGYSHSERISLLQKELQQEQEQEAQLQQRWIGEQQLVNSITALSRTLLDQEATSGVGQDDAEPVVLDRDALREELRALKHELQQLQLDGKLVHPCVDGAAVATLVADWTGIPVGRMLQDEQNAVLGLAGILGSRVLGQDHAMEIISRQIKISRAGLEDPQKPAGVFLLVGPSGVGKTETALALADALYGGEEHIVCINMSEFQEAHTVSTLKGAPPGYVGYGEGGVLTEAVRRRPYSVVLLDEIEKAHPDIHEVFYQVFDKGWMEDGEGRYIDFRNTLILMTANVGDEKILSLCADAELIPSADVIDRELRQDLRAAFPAAFLGRVKTIPYFPLSPSLFMRLVAAKLERVKKRLLERYEVQLHWDAAVLAWIHAKCDQVESGARIIDSVINNEILAPLSQHLLMADSFELSKDIYLKIDSMSRLNLDHLISQDIESSLLS</sequence>
<dbReference type="InterPro" id="IPR003959">
    <property type="entry name" value="ATPase_AAA_core"/>
</dbReference>
<dbReference type="Pfam" id="PF07724">
    <property type="entry name" value="AAA_2"/>
    <property type="match status" value="1"/>
</dbReference>
<dbReference type="PANTHER" id="PTHR11638">
    <property type="entry name" value="ATP-DEPENDENT CLP PROTEASE"/>
    <property type="match status" value="1"/>
</dbReference>
<dbReference type="Pfam" id="PF17871">
    <property type="entry name" value="AAA_lid_9"/>
    <property type="match status" value="1"/>
</dbReference>